<dbReference type="OrthoDB" id="420819at2759"/>
<evidence type="ECO:0000313" key="1">
    <source>
        <dbReference type="EMBL" id="OLQ03917.1"/>
    </source>
</evidence>
<dbReference type="EMBL" id="LSRX01000223">
    <property type="protein sequence ID" value="OLQ03917.1"/>
    <property type="molecule type" value="Genomic_DNA"/>
</dbReference>
<dbReference type="AlphaFoldDB" id="A0A1Q9E928"/>
<sequence>MPLLLPPSRKGPFSRILMSQFFVRLSTLWTPTEEALLYVARLGFEQRSGFILQHERTVYAGAAGAKAAPELPSRSKTCSAENTRHVGSLLNYVNFEATSYWLVKLARRHRLPKQAPTRAMLRYLMAPSLQGFPVMATMGSAPSSKRWNQRQTLFFLVFLGGFALNSPGFWRVSEGCSCGPAFYSRIQNYRRLAELVKAGTVFDPDNHLGSMRVNFAEELASPAKDLEHALWQLVWAADGCRVIIRKKAADIQKRLPEFLRNSGMHAAGISLHGSSQRGTSAHLQDDMFGRRAASDADLVLLMNDSWGFQSGNESSMRTLEGLLEAFVSQHYAAGNIARGRYGFELWTGECNLDIIPAVQLNAGYIRLWDSEESTPLLNNPAQLHMQLQDWASISLSRRALVALAKLWNRRLKAADARSSDVQWGRTWRACRGCAARAVSDLTWNSSACRQQLEHMKEMQQKSIGFGLKGLHIELMLVSWQPPSTGSLSQYLASALQHVCDYCQTPTKFPTNWTGRAVHQNVNASVARQVRLFGRLSLQALEAARAAPFDSAPVLSALLFLFGPDITTNHRPWVWDVQDLGRVKQTVLQMAEGLEEAASLFRQQEAR</sequence>
<comment type="caution">
    <text evidence="1">The sequence shown here is derived from an EMBL/GenBank/DDBJ whole genome shotgun (WGS) entry which is preliminary data.</text>
</comment>
<reference evidence="1 2" key="1">
    <citation type="submission" date="2016-02" db="EMBL/GenBank/DDBJ databases">
        <title>Genome analysis of coral dinoflagellate symbionts highlights evolutionary adaptations to a symbiotic lifestyle.</title>
        <authorList>
            <person name="Aranda M."/>
            <person name="Li Y."/>
            <person name="Liew Y.J."/>
            <person name="Baumgarten S."/>
            <person name="Simakov O."/>
            <person name="Wilson M."/>
            <person name="Piel J."/>
            <person name="Ashoor H."/>
            <person name="Bougouffa S."/>
            <person name="Bajic V.B."/>
            <person name="Ryu T."/>
            <person name="Ravasi T."/>
            <person name="Bayer T."/>
            <person name="Micklem G."/>
            <person name="Kim H."/>
            <person name="Bhak J."/>
            <person name="Lajeunesse T.C."/>
            <person name="Voolstra C.R."/>
        </authorList>
    </citation>
    <scope>NUCLEOTIDE SEQUENCE [LARGE SCALE GENOMIC DNA]</scope>
    <source>
        <strain evidence="1 2">CCMP2467</strain>
    </source>
</reference>
<organism evidence="1 2">
    <name type="scientific">Symbiodinium microadriaticum</name>
    <name type="common">Dinoflagellate</name>
    <name type="synonym">Zooxanthella microadriatica</name>
    <dbReference type="NCBI Taxonomy" id="2951"/>
    <lineage>
        <taxon>Eukaryota</taxon>
        <taxon>Sar</taxon>
        <taxon>Alveolata</taxon>
        <taxon>Dinophyceae</taxon>
        <taxon>Suessiales</taxon>
        <taxon>Symbiodiniaceae</taxon>
        <taxon>Symbiodinium</taxon>
    </lineage>
</organism>
<dbReference type="Proteomes" id="UP000186817">
    <property type="component" value="Unassembled WGS sequence"/>
</dbReference>
<keyword evidence="2" id="KW-1185">Reference proteome</keyword>
<gene>
    <name evidence="1" type="ORF">AK812_SmicGene13091</name>
</gene>
<protein>
    <submittedName>
        <fullName evidence="1">Uncharacterized protein</fullName>
    </submittedName>
</protein>
<name>A0A1Q9E928_SYMMI</name>
<accession>A0A1Q9E928</accession>
<evidence type="ECO:0000313" key="2">
    <source>
        <dbReference type="Proteomes" id="UP000186817"/>
    </source>
</evidence>
<proteinExistence type="predicted"/>